<evidence type="ECO:0000313" key="17">
    <source>
        <dbReference type="Proteomes" id="UP000284243"/>
    </source>
</evidence>
<evidence type="ECO:0000256" key="2">
    <source>
        <dbReference type="ARBA" id="ARBA00010897"/>
    </source>
</evidence>
<dbReference type="EMBL" id="QRYC01000004">
    <property type="protein sequence ID" value="RGU57767.1"/>
    <property type="molecule type" value="Genomic_DNA"/>
</dbReference>
<dbReference type="RefSeq" id="WP_013611384.1">
    <property type="nucleotide sequence ID" value="NZ_BAABYK010000001.1"/>
</dbReference>
<evidence type="ECO:0000313" key="14">
    <source>
        <dbReference type="EMBL" id="RGV30574.1"/>
    </source>
</evidence>
<reference evidence="16 17" key="1">
    <citation type="submission" date="2018-08" db="EMBL/GenBank/DDBJ databases">
        <title>A genome reference for cultivated species of the human gut microbiota.</title>
        <authorList>
            <person name="Zou Y."/>
            <person name="Xue W."/>
            <person name="Luo G."/>
        </authorList>
    </citation>
    <scope>NUCLEOTIDE SEQUENCE [LARGE SCALE GENOMIC DNA]</scope>
    <source>
        <strain evidence="14 16">AF14-6AC</strain>
        <strain evidence="13 17">AF16-14</strain>
        <strain evidence="15 18">OF03-11</strain>
    </source>
</reference>
<dbReference type="HAMAP" id="MF_00570">
    <property type="entry name" value="NAPRTase"/>
    <property type="match status" value="1"/>
</dbReference>
<dbReference type="InterPro" id="IPR036068">
    <property type="entry name" value="Nicotinate_pribotase-like_C"/>
</dbReference>
<dbReference type="InterPro" id="IPR006406">
    <property type="entry name" value="Nic_PRibTrfase"/>
</dbReference>
<dbReference type="GO" id="GO:0004516">
    <property type="term" value="F:nicotinate phosphoribosyltransferase activity"/>
    <property type="evidence" value="ECO:0007669"/>
    <property type="project" value="UniProtKB-UniRule"/>
</dbReference>
<evidence type="ECO:0000256" key="5">
    <source>
        <dbReference type="ARBA" id="ARBA00022598"/>
    </source>
</evidence>
<keyword evidence="15" id="KW-0328">Glycosyltransferase</keyword>
<dbReference type="AlphaFoldDB" id="A0A1Y3YJA8"/>
<dbReference type="EMBL" id="QRYW01000001">
    <property type="protein sequence ID" value="RGV30574.1"/>
    <property type="molecule type" value="Genomic_DNA"/>
</dbReference>
<organism evidence="15 18">
    <name type="scientific">Odoribacter splanchnicus</name>
    <dbReference type="NCBI Taxonomy" id="28118"/>
    <lineage>
        <taxon>Bacteria</taxon>
        <taxon>Pseudomonadati</taxon>
        <taxon>Bacteroidota</taxon>
        <taxon>Bacteroidia</taxon>
        <taxon>Bacteroidales</taxon>
        <taxon>Odoribacteraceae</taxon>
        <taxon>Odoribacter</taxon>
    </lineage>
</organism>
<feature type="domain" description="Nicotinate phosphoribosyltransferase N-terminal" evidence="10">
    <location>
        <begin position="8"/>
        <end position="126"/>
    </location>
</feature>
<evidence type="ECO:0000256" key="8">
    <source>
        <dbReference type="RuleBase" id="RU003838"/>
    </source>
</evidence>
<evidence type="ECO:0000259" key="9">
    <source>
        <dbReference type="Pfam" id="PF04095"/>
    </source>
</evidence>
<dbReference type="Proteomes" id="UP000284434">
    <property type="component" value="Unassembled WGS sequence"/>
</dbReference>
<keyword evidence="4 7" id="KW-0597">Phosphoprotein</keyword>
<dbReference type="NCBIfam" id="TIGR01514">
    <property type="entry name" value="NAPRTase"/>
    <property type="match status" value="1"/>
</dbReference>
<dbReference type="SUPFAM" id="SSF54675">
    <property type="entry name" value="Nicotinate/Quinolinate PRTase N-terminal domain-like"/>
    <property type="match status" value="1"/>
</dbReference>
<evidence type="ECO:0000313" key="13">
    <source>
        <dbReference type="EMBL" id="RGU57767.1"/>
    </source>
</evidence>
<evidence type="ECO:0000313" key="18">
    <source>
        <dbReference type="Proteomes" id="UP000284434"/>
    </source>
</evidence>
<dbReference type="Pfam" id="PF17767">
    <property type="entry name" value="NAPRTase_N"/>
    <property type="match status" value="1"/>
</dbReference>
<dbReference type="PANTHER" id="PTHR11098">
    <property type="entry name" value="NICOTINATE PHOSPHORIBOSYLTRANSFERASE"/>
    <property type="match status" value="1"/>
</dbReference>
<dbReference type="PANTHER" id="PTHR11098:SF1">
    <property type="entry name" value="NICOTINATE PHOSPHORIBOSYLTRANSFERASE"/>
    <property type="match status" value="1"/>
</dbReference>
<evidence type="ECO:0000256" key="4">
    <source>
        <dbReference type="ARBA" id="ARBA00022553"/>
    </source>
</evidence>
<feature type="modified residue" description="Phosphohistidine; by autocatalysis" evidence="7">
    <location>
        <position position="209"/>
    </location>
</feature>
<dbReference type="InterPro" id="IPR007229">
    <property type="entry name" value="Nic_PRibTrfase-Fam"/>
</dbReference>
<dbReference type="GO" id="GO:0005829">
    <property type="term" value="C:cytosol"/>
    <property type="evidence" value="ECO:0007669"/>
    <property type="project" value="TreeGrafter"/>
</dbReference>
<dbReference type="InterPro" id="IPR041525">
    <property type="entry name" value="N/Namide_PRibTrfase"/>
</dbReference>
<dbReference type="InterPro" id="IPR040727">
    <property type="entry name" value="NAPRTase_N"/>
</dbReference>
<dbReference type="SUPFAM" id="SSF51690">
    <property type="entry name" value="Nicotinate/Quinolinate PRTase C-terminal domain-like"/>
    <property type="match status" value="1"/>
</dbReference>
<protein>
    <recommendedName>
        <fullName evidence="3 7">Nicotinate phosphoribosyltransferase</fullName>
        <shortName evidence="7">NAPRTase</shortName>
        <ecNumber evidence="3 7">6.3.4.21</ecNumber>
    </recommendedName>
</protein>
<feature type="domain" description="Nicotinate/nicotinamide phosphoribosyltransferase" evidence="9">
    <location>
        <begin position="157"/>
        <end position="374"/>
    </location>
</feature>
<evidence type="ECO:0000313" key="11">
    <source>
        <dbReference type="EMBL" id="MCG4959740.1"/>
    </source>
</evidence>
<comment type="caution">
    <text evidence="15">The sequence shown here is derived from an EMBL/GenBank/DDBJ whole genome shotgun (WGS) entry which is preliminary data.</text>
</comment>
<reference evidence="11" key="2">
    <citation type="submission" date="2022-01" db="EMBL/GenBank/DDBJ databases">
        <title>Collection of gut derived symbiotic bacterial strains cultured from healthy donors.</title>
        <authorList>
            <person name="Lin H."/>
            <person name="Kohout C."/>
            <person name="Waligurski E."/>
            <person name="Pamer E.G."/>
        </authorList>
    </citation>
    <scope>NUCLEOTIDE SEQUENCE</scope>
    <source>
        <strain evidence="11">DFI.1.149</strain>
    </source>
</reference>
<dbReference type="Gene3D" id="3.20.140.10">
    <property type="entry name" value="nicotinate phosphoribosyltransferase"/>
    <property type="match status" value="1"/>
</dbReference>
<dbReference type="EMBL" id="JAQMRD010000001">
    <property type="protein sequence ID" value="MDB9221398.1"/>
    <property type="molecule type" value="Genomic_DNA"/>
</dbReference>
<dbReference type="PIRSF" id="PIRSF000484">
    <property type="entry name" value="NAPRT"/>
    <property type="match status" value="1"/>
</dbReference>
<evidence type="ECO:0000256" key="1">
    <source>
        <dbReference type="ARBA" id="ARBA00004952"/>
    </source>
</evidence>
<evidence type="ECO:0000259" key="10">
    <source>
        <dbReference type="Pfam" id="PF17767"/>
    </source>
</evidence>
<keyword evidence="5 7" id="KW-0436">Ligase</keyword>
<dbReference type="Proteomes" id="UP001199750">
    <property type="component" value="Unassembled WGS sequence"/>
</dbReference>
<keyword evidence="6 7" id="KW-0662">Pyridine nucleotide biosynthesis</keyword>
<comment type="function">
    <text evidence="7 8">Catalyzes the synthesis of beta-nicotinate D-ribonucleotide from nicotinate and 5-phospho-D-ribose 1-phosphate at the expense of ATP.</text>
</comment>
<proteinExistence type="inferred from homology"/>
<reference evidence="12" key="3">
    <citation type="submission" date="2023-01" db="EMBL/GenBank/DDBJ databases">
        <title>Human gut microbiome strain richness.</title>
        <authorList>
            <person name="Chen-Liaw A."/>
        </authorList>
    </citation>
    <scope>NUCLEOTIDE SEQUENCE</scope>
    <source>
        <strain evidence="12">RTP21484st1_B7_RTP21484_190118</strain>
    </source>
</reference>
<dbReference type="GO" id="GO:0016757">
    <property type="term" value="F:glycosyltransferase activity"/>
    <property type="evidence" value="ECO:0007669"/>
    <property type="project" value="UniProtKB-KW"/>
</dbReference>
<keyword evidence="15" id="KW-0808">Transferase</keyword>
<comment type="pathway">
    <text evidence="1 7 8">Cofactor biosynthesis; NAD(+) biosynthesis; nicotinate D-ribonucleotide from nicotinate: step 1/1.</text>
</comment>
<evidence type="ECO:0000313" key="16">
    <source>
        <dbReference type="Proteomes" id="UP000283426"/>
    </source>
</evidence>
<dbReference type="Proteomes" id="UP000284243">
    <property type="component" value="Unassembled WGS sequence"/>
</dbReference>
<evidence type="ECO:0000313" key="12">
    <source>
        <dbReference type="EMBL" id="MDB9221398.1"/>
    </source>
</evidence>
<comment type="catalytic activity">
    <reaction evidence="7 8">
        <text>5-phospho-alpha-D-ribose 1-diphosphate + nicotinate + ATP + H2O = nicotinate beta-D-ribonucleotide + ADP + phosphate + diphosphate</text>
        <dbReference type="Rhea" id="RHEA:36163"/>
        <dbReference type="ChEBI" id="CHEBI:15377"/>
        <dbReference type="ChEBI" id="CHEBI:30616"/>
        <dbReference type="ChEBI" id="CHEBI:32544"/>
        <dbReference type="ChEBI" id="CHEBI:33019"/>
        <dbReference type="ChEBI" id="CHEBI:43474"/>
        <dbReference type="ChEBI" id="CHEBI:57502"/>
        <dbReference type="ChEBI" id="CHEBI:58017"/>
        <dbReference type="ChEBI" id="CHEBI:456216"/>
        <dbReference type="EC" id="6.3.4.21"/>
    </reaction>
</comment>
<accession>A0A1Y3YJA8</accession>
<comment type="PTM">
    <text evidence="7 8">Transiently phosphorylated on a His residue during the reaction cycle. Phosphorylation strongly increases the affinity for substrates and increases the rate of nicotinate D-ribonucleotide production. Dephosphorylation regenerates the low-affinity form of the enzyme, leading to product release.</text>
</comment>
<dbReference type="EMBL" id="JAKNDN010000012">
    <property type="protein sequence ID" value="MCG4959740.1"/>
    <property type="molecule type" value="Genomic_DNA"/>
</dbReference>
<dbReference type="UniPathway" id="UPA00253">
    <property type="reaction ID" value="UER00457"/>
</dbReference>
<dbReference type="Proteomes" id="UP001212263">
    <property type="component" value="Unassembled WGS sequence"/>
</dbReference>
<evidence type="ECO:0000256" key="3">
    <source>
        <dbReference type="ARBA" id="ARBA00013236"/>
    </source>
</evidence>
<gene>
    <name evidence="7 15" type="primary">pncB</name>
    <name evidence="14" type="ORF">DWW24_00410</name>
    <name evidence="13" type="ORF">DWW57_04550</name>
    <name evidence="15" type="ORF">DXA53_05510</name>
    <name evidence="11" type="ORF">L0P03_07745</name>
    <name evidence="12" type="ORF">PN645_00075</name>
</gene>
<comment type="similarity">
    <text evidence="2 7 8">Belongs to the NAPRTase family.</text>
</comment>
<dbReference type="GO" id="GO:0034355">
    <property type="term" value="P:NAD+ biosynthetic process via the salvage pathway"/>
    <property type="evidence" value="ECO:0007669"/>
    <property type="project" value="TreeGrafter"/>
</dbReference>
<dbReference type="Pfam" id="PF04095">
    <property type="entry name" value="NAPRTase"/>
    <property type="match status" value="1"/>
</dbReference>
<dbReference type="Proteomes" id="UP000283426">
    <property type="component" value="Unassembled WGS sequence"/>
</dbReference>
<dbReference type="GeneID" id="61274334"/>
<evidence type="ECO:0000313" key="15">
    <source>
        <dbReference type="EMBL" id="RGY08106.1"/>
    </source>
</evidence>
<sequence>MIIKDFTDNDLYKFTTMNAIQKKFPDAEVVYRFVNRGETDFPSGFAEALQAEVEEMRGLTLTDEAERFMRRKCYYFDSVFFDLLKGYRFDPSEVRILQNGGSLELEIRGLWYRTVLWEVPLMAMISELYFQMTGQFARQVEEKAIHKARRFAEIGAEISEFGTRRRFSFEVQDRVIGILKEYSGKYLKGSSNVCLAMKYNLTPMGTHPHEWFMYHGAHYGYRSANALALANWVDVYDGHLGIALTDTYTTDNFFSSFDTQYAKLFDGLRWDSGDPYVFTEKALKHYREKRIDPRTKTVVYSDALDLEGVENIRSFVNGRLHDVYGIGTFLSNDVGVKPLNMVIKMFECKPQGGKEFWPVVKLSDVEGKHTGDPKEIALCQGLLRI</sequence>
<dbReference type="EC" id="6.3.4.21" evidence="3 7"/>
<dbReference type="EMBL" id="QSCO01000006">
    <property type="protein sequence ID" value="RGY08106.1"/>
    <property type="molecule type" value="Genomic_DNA"/>
</dbReference>
<name>A0A1Y3YJA8_9BACT</name>
<dbReference type="NCBIfam" id="NF003704">
    <property type="entry name" value="PRK05321.1"/>
    <property type="match status" value="1"/>
</dbReference>
<dbReference type="OMA" id="IEHCLEY"/>
<evidence type="ECO:0000256" key="6">
    <source>
        <dbReference type="ARBA" id="ARBA00022642"/>
    </source>
</evidence>
<evidence type="ECO:0000256" key="7">
    <source>
        <dbReference type="HAMAP-Rule" id="MF_00570"/>
    </source>
</evidence>